<dbReference type="Gene3D" id="3.40.50.300">
    <property type="entry name" value="P-loop containing nucleotide triphosphate hydrolases"/>
    <property type="match status" value="1"/>
</dbReference>
<evidence type="ECO:0000259" key="7">
    <source>
        <dbReference type="PROSITE" id="PS51192"/>
    </source>
</evidence>
<dbReference type="GO" id="GO:0016787">
    <property type="term" value="F:hydrolase activity"/>
    <property type="evidence" value="ECO:0007669"/>
    <property type="project" value="UniProtKB-KW"/>
</dbReference>
<keyword evidence="5" id="KW-0539">Nucleus</keyword>
<dbReference type="PANTHER" id="PTHR45629">
    <property type="entry name" value="SNF2/RAD54 FAMILY MEMBER"/>
    <property type="match status" value="1"/>
</dbReference>
<dbReference type="InterPro" id="IPR027417">
    <property type="entry name" value="P-loop_NTPase"/>
</dbReference>
<dbReference type="InterPro" id="IPR038718">
    <property type="entry name" value="SNF2-like_sf"/>
</dbReference>
<dbReference type="RefSeq" id="XP_016762881.1">
    <property type="nucleotide sequence ID" value="XM_016908019.1"/>
</dbReference>
<evidence type="ECO:0000256" key="3">
    <source>
        <dbReference type="ARBA" id="ARBA00022801"/>
    </source>
</evidence>
<dbReference type="SMART" id="SM00490">
    <property type="entry name" value="HELICc"/>
    <property type="match status" value="1"/>
</dbReference>
<dbReference type="SMART" id="SM00487">
    <property type="entry name" value="DEXDc"/>
    <property type="match status" value="1"/>
</dbReference>
<proteinExistence type="predicted"/>
<dbReference type="Pfam" id="PF00176">
    <property type="entry name" value="SNF2-rel_dom"/>
    <property type="match status" value="1"/>
</dbReference>
<feature type="domain" description="Helicase ATP-binding" evidence="7">
    <location>
        <begin position="150"/>
        <end position="331"/>
    </location>
</feature>
<dbReference type="InterPro" id="IPR014001">
    <property type="entry name" value="Helicase_ATP-bd"/>
</dbReference>
<dbReference type="AlphaFoldDB" id="M3D9F9"/>
<evidence type="ECO:0000256" key="1">
    <source>
        <dbReference type="ARBA" id="ARBA00004123"/>
    </source>
</evidence>
<dbReference type="GO" id="GO:0005524">
    <property type="term" value="F:ATP binding"/>
    <property type="evidence" value="ECO:0007669"/>
    <property type="project" value="InterPro"/>
</dbReference>
<accession>M3D9F9</accession>
<evidence type="ECO:0000256" key="5">
    <source>
        <dbReference type="ARBA" id="ARBA00023242"/>
    </source>
</evidence>
<dbReference type="InterPro" id="IPR057931">
    <property type="entry name" value="RHH_ERCC6L2"/>
</dbReference>
<dbReference type="InterPro" id="IPR050496">
    <property type="entry name" value="SNF2_RAD54_helicase_repair"/>
</dbReference>
<evidence type="ECO:0000259" key="8">
    <source>
        <dbReference type="PROSITE" id="PS51194"/>
    </source>
</evidence>
<evidence type="ECO:0000256" key="4">
    <source>
        <dbReference type="ARBA" id="ARBA00022840"/>
    </source>
</evidence>
<feature type="domain" description="Helicase C-terminal" evidence="8">
    <location>
        <begin position="523"/>
        <end position="678"/>
    </location>
</feature>
<evidence type="ECO:0000313" key="10">
    <source>
        <dbReference type="Proteomes" id="UP000016931"/>
    </source>
</evidence>
<dbReference type="GO" id="GO:0005634">
    <property type="term" value="C:nucleus"/>
    <property type="evidence" value="ECO:0007669"/>
    <property type="project" value="UniProtKB-SubCell"/>
</dbReference>
<feature type="compositionally biased region" description="Basic and acidic residues" evidence="6">
    <location>
        <begin position="76"/>
        <end position="99"/>
    </location>
</feature>
<dbReference type="InterPro" id="IPR029256">
    <property type="entry name" value="Heliccase-ass-bd"/>
</dbReference>
<dbReference type="OMA" id="IMITTYD"/>
<evidence type="ECO:0000256" key="6">
    <source>
        <dbReference type="SAM" id="MobiDB-lite"/>
    </source>
</evidence>
<dbReference type="PANTHER" id="PTHR45629:SF7">
    <property type="entry name" value="DNA EXCISION REPAIR PROTEIN ERCC-6-RELATED"/>
    <property type="match status" value="1"/>
</dbReference>
<protein>
    <submittedName>
        <fullName evidence="9">SNF2_N-domain-containing protein</fullName>
    </submittedName>
</protein>
<dbReference type="InterPro" id="IPR001650">
    <property type="entry name" value="Helicase_C-like"/>
</dbReference>
<dbReference type="Gene3D" id="3.40.50.10810">
    <property type="entry name" value="Tandem AAA-ATPase domain"/>
    <property type="match status" value="1"/>
</dbReference>
<dbReference type="OrthoDB" id="413460at2759"/>
<dbReference type="Pfam" id="PF00271">
    <property type="entry name" value="Helicase_C"/>
    <property type="match status" value="1"/>
</dbReference>
<gene>
    <name evidence="9" type="ORF">SEPMUDRAFT_162800</name>
</gene>
<dbReference type="HOGENOM" id="CLU_000315_4_0_1"/>
<dbReference type="STRING" id="692275.M3D9F9"/>
<dbReference type="GeneID" id="27905156"/>
<dbReference type="InterPro" id="IPR049730">
    <property type="entry name" value="SNF2/RAD54-like_C"/>
</dbReference>
<feature type="compositionally biased region" description="Basic residues" evidence="6">
    <location>
        <begin position="39"/>
        <end position="49"/>
    </location>
</feature>
<organism evidence="9 10">
    <name type="scientific">Sphaerulina musiva (strain SO2202)</name>
    <name type="common">Poplar stem canker fungus</name>
    <name type="synonym">Septoria musiva</name>
    <dbReference type="NCBI Taxonomy" id="692275"/>
    <lineage>
        <taxon>Eukaryota</taxon>
        <taxon>Fungi</taxon>
        <taxon>Dikarya</taxon>
        <taxon>Ascomycota</taxon>
        <taxon>Pezizomycotina</taxon>
        <taxon>Dothideomycetes</taxon>
        <taxon>Dothideomycetidae</taxon>
        <taxon>Mycosphaerellales</taxon>
        <taxon>Mycosphaerellaceae</taxon>
        <taxon>Sphaerulina</taxon>
    </lineage>
</organism>
<evidence type="ECO:0000313" key="9">
    <source>
        <dbReference type="EMBL" id="EMF14760.1"/>
    </source>
</evidence>
<dbReference type="PROSITE" id="PS51194">
    <property type="entry name" value="HELICASE_CTER"/>
    <property type="match status" value="1"/>
</dbReference>
<feature type="region of interest" description="Disordered" evidence="6">
    <location>
        <begin position="1"/>
        <end position="119"/>
    </location>
</feature>
<reference evidence="9 10" key="1">
    <citation type="journal article" date="2012" name="PLoS Pathog.">
        <title>Diverse lifestyles and strategies of plant pathogenesis encoded in the genomes of eighteen Dothideomycetes fungi.</title>
        <authorList>
            <person name="Ohm R.A."/>
            <person name="Feau N."/>
            <person name="Henrissat B."/>
            <person name="Schoch C.L."/>
            <person name="Horwitz B.A."/>
            <person name="Barry K.W."/>
            <person name="Condon B.J."/>
            <person name="Copeland A.C."/>
            <person name="Dhillon B."/>
            <person name="Glaser F."/>
            <person name="Hesse C.N."/>
            <person name="Kosti I."/>
            <person name="LaButti K."/>
            <person name="Lindquist E.A."/>
            <person name="Lucas S."/>
            <person name="Salamov A.A."/>
            <person name="Bradshaw R.E."/>
            <person name="Ciuffetti L."/>
            <person name="Hamelin R.C."/>
            <person name="Kema G.H.J."/>
            <person name="Lawrence C."/>
            <person name="Scott J.A."/>
            <person name="Spatafora J.W."/>
            <person name="Turgeon B.G."/>
            <person name="de Wit P.J.G.M."/>
            <person name="Zhong S."/>
            <person name="Goodwin S.B."/>
            <person name="Grigoriev I.V."/>
        </authorList>
    </citation>
    <scope>NUCLEOTIDE SEQUENCE [LARGE SCALE GENOMIC DNA]</scope>
    <source>
        <strain evidence="9 10">SO2202</strain>
    </source>
</reference>
<comment type="subcellular location">
    <subcellularLocation>
        <location evidence="1">Nucleus</location>
    </subcellularLocation>
</comment>
<feature type="region of interest" description="Disordered" evidence="6">
    <location>
        <begin position="829"/>
        <end position="851"/>
    </location>
</feature>
<name>M3D9F9_SPHMS</name>
<dbReference type="CDD" id="cd18793">
    <property type="entry name" value="SF2_C_SNF"/>
    <property type="match status" value="1"/>
</dbReference>
<dbReference type="Proteomes" id="UP000016931">
    <property type="component" value="Unassembled WGS sequence"/>
</dbReference>
<dbReference type="eggNOG" id="KOG0387">
    <property type="taxonomic scope" value="Eukaryota"/>
</dbReference>
<dbReference type="Pfam" id="PF25806">
    <property type="entry name" value="RHH_ERCC6L2"/>
    <property type="match status" value="1"/>
</dbReference>
<evidence type="ECO:0000256" key="2">
    <source>
        <dbReference type="ARBA" id="ARBA00022741"/>
    </source>
</evidence>
<dbReference type="Pfam" id="PF14773">
    <property type="entry name" value="VIGSSK"/>
    <property type="match status" value="1"/>
</dbReference>
<keyword evidence="2" id="KW-0547">Nucleotide-binding</keyword>
<dbReference type="EMBL" id="KB456262">
    <property type="protein sequence ID" value="EMF14760.1"/>
    <property type="molecule type" value="Genomic_DNA"/>
</dbReference>
<dbReference type="PROSITE" id="PS51192">
    <property type="entry name" value="HELICASE_ATP_BIND_1"/>
    <property type="match status" value="1"/>
</dbReference>
<dbReference type="FunFam" id="3.40.50.10810:FF:000019">
    <property type="entry name" value="DNA excision repair protein ERCC-6-like 2 isoform X1"/>
    <property type="match status" value="1"/>
</dbReference>
<dbReference type="SUPFAM" id="SSF52540">
    <property type="entry name" value="P-loop containing nucleoside triphosphate hydrolases"/>
    <property type="match status" value="2"/>
</dbReference>
<keyword evidence="10" id="KW-1185">Reference proteome</keyword>
<keyword evidence="3" id="KW-0378">Hydrolase</keyword>
<sequence length="918" mass="103784">MSSLLDTSVRRRGAKDRIGEARKLLPPFRQRPQAASLVGKRKLHTKRRAAPLEEATDDETERPEDLLPDYLKKRRNEREAQQQKGDDLGFRTPPTHKDIGLGTSQHKKPNLPGVTPPRPHEAIELEYGTIPPSIAQYLKPYQIDGTRWLHEKFVKQQGALLGDDMGLGKTIQVIAFLTVAFGKTADERDLKRMRYKRKNEPGTWYPRVLIICPGTLIENWKVELDRWGYWHIYTYHGSASAKEDALAAAEGGRLEIMITTYDTYKRDESSINCVTWDCVIADEVHTIKERKSQNAQAMNNVNALCRFGLSGTTIQNKYEELWTLLNWANPGCVSTIANWKSAICMPLKIGQSHDATLSQLAKARRTAIGLTQNLLPNFWLRRTKALIAHQLPKKSDRVVFCPLTETQVTAYQNFTDSELVHAIRDSSEPCFCDSGKKQGHCCRESIEGFGGWKNQVFPALVTLQKLSNHVALMVPKADADAERLEKDLEKLRIALPDDWEELYQNRDNLSFLARPEFCGKWNVLKKLMKLWYDNGDKVLIFSHSVRLLRMLNLLLKFKTSYNISFLDGSMTYLDRQKEVDAFNSQPSQFAFLISTKAGGVGLNITSANKVVVVDPNWNPAYDLQAQDRAYRIGQTRDVEVFRLVSVGTVEEIVYARQIYKQQQANIGYNASVERRYFKGVQDNKDQKGEIFGLANLFAPVQANVVLRDIVNKTNIAETKAGIDIVGLDLEASQEDEDDFVLDPDSRTAAIEALAAEVIDEPSRKRKLAKEAAKKKDPVQAILAAAGVSYTHENAEVIGTSKIETKLSSRAQKGADDPDHINQLAFARSQQSQTPALPRPGTGFQANYGGGGDGEGEVRVKYKYQPPEEVRRRQFCSMSAHFGYEKVEEFALVVEGWTQQQRRDCLELFYKQRRAELTP</sequence>
<keyword evidence="4" id="KW-0067">ATP-binding</keyword>
<dbReference type="InterPro" id="IPR000330">
    <property type="entry name" value="SNF2_N"/>
</dbReference>